<gene>
    <name evidence="6" type="ORF">BLNAU_570</name>
</gene>
<dbReference type="InterPro" id="IPR029510">
    <property type="entry name" value="Ald_DH_CS_GLU"/>
</dbReference>
<name>A0ABQ9YLL9_9EUKA</name>
<dbReference type="Pfam" id="PF00171">
    <property type="entry name" value="Aldedh"/>
    <property type="match status" value="1"/>
</dbReference>
<sequence length="625" mass="70442">MPISQYHLESMTCSNPDQKLAERNEIWKIHNVNIPLYCFFTHILISNNCEVAHTPSLIGTRSLRTFLRELLHLLDTKFPIPATHISHYTFEMSEHSEAQIHETTPTKLGTQAGSDTSKKLVPPIPVDPILVRSSKSRKEMRAESIELSKTYYTPVSSAETIHNQLVASFQSYKTLPLEYRLSQLHALENLLQENEQAIEQALALDLNRVGPNAYITEISTLRHEVKDAIKNLPKWMEGTKVPTPLIHIPFLTKCSIVPEPIGTVLILSPWNYPIMLALHPLIGAIAAGCCALVKPSSISCHVSTLLVRLFPRYLDPSCYQLVTGGHDLADKLLTFRWDHIFFTGSVEVGRTIQEKASHFLCPVTLELGGKSPCIVDASANIDVAARRIAMGKWMNAGQTCVAPDYVIVCDEKKDELVTKLKECIVQFFGAEQQKSADFGRMVSEKHYSKCVDTFRQEGWAPDNSDKKVEFGGFIDEDDLYIQPTIITCSIDSDTRFLREEIFAPFLLITSVPNSELSQRAKEFIHARPKPLSMYVFSTDPAFKEDMLRHTSSGSLTFNETVLQLQISDLPFGGVGESGMGKYHGKNTFEIFTHQKSVLDKTNKFDYDTRYPPYTSEKTETIKKHI</sequence>
<dbReference type="InterPro" id="IPR016163">
    <property type="entry name" value="Ald_DH_C"/>
</dbReference>
<proteinExistence type="inferred from homology"/>
<reference evidence="6 7" key="1">
    <citation type="journal article" date="2022" name="bioRxiv">
        <title>Genomics of Preaxostyla Flagellates Illuminates Evolutionary Transitions and the Path Towards Mitochondrial Loss.</title>
        <authorList>
            <person name="Novak L.V.F."/>
            <person name="Treitli S.C."/>
            <person name="Pyrih J."/>
            <person name="Halakuc P."/>
            <person name="Pipaliya S.V."/>
            <person name="Vacek V."/>
            <person name="Brzon O."/>
            <person name="Soukal P."/>
            <person name="Eme L."/>
            <person name="Dacks J.B."/>
            <person name="Karnkowska A."/>
            <person name="Elias M."/>
            <person name="Hampl V."/>
        </authorList>
    </citation>
    <scope>NUCLEOTIDE SEQUENCE [LARGE SCALE GENOMIC DNA]</scope>
    <source>
        <strain evidence="6">NAU3</strain>
        <tissue evidence="6">Gut</tissue>
    </source>
</reference>
<feature type="active site" evidence="3">
    <location>
        <position position="366"/>
    </location>
</feature>
<comment type="caution">
    <text evidence="6">The sequence shown here is derived from an EMBL/GenBank/DDBJ whole genome shotgun (WGS) entry which is preliminary data.</text>
</comment>
<keyword evidence="7" id="KW-1185">Reference proteome</keyword>
<organism evidence="6 7">
    <name type="scientific">Blattamonas nauphoetae</name>
    <dbReference type="NCBI Taxonomy" id="2049346"/>
    <lineage>
        <taxon>Eukaryota</taxon>
        <taxon>Metamonada</taxon>
        <taxon>Preaxostyla</taxon>
        <taxon>Oxymonadida</taxon>
        <taxon>Blattamonas</taxon>
    </lineage>
</organism>
<dbReference type="InterPro" id="IPR016162">
    <property type="entry name" value="Ald_DH_N"/>
</dbReference>
<accession>A0ABQ9YLL9</accession>
<comment type="similarity">
    <text evidence="1 4">Belongs to the aldehyde dehydrogenase family.</text>
</comment>
<dbReference type="InterPro" id="IPR016161">
    <property type="entry name" value="Ald_DH/histidinol_DH"/>
</dbReference>
<dbReference type="InterPro" id="IPR012394">
    <property type="entry name" value="Aldehyde_DH_NAD(P)"/>
</dbReference>
<evidence type="ECO:0000256" key="1">
    <source>
        <dbReference type="ARBA" id="ARBA00009986"/>
    </source>
</evidence>
<evidence type="ECO:0000256" key="4">
    <source>
        <dbReference type="RuleBase" id="RU003345"/>
    </source>
</evidence>
<keyword evidence="2 4" id="KW-0560">Oxidoreductase</keyword>
<dbReference type="SUPFAM" id="SSF53720">
    <property type="entry name" value="ALDH-like"/>
    <property type="match status" value="1"/>
</dbReference>
<evidence type="ECO:0000259" key="5">
    <source>
        <dbReference type="Pfam" id="PF00171"/>
    </source>
</evidence>
<dbReference type="Gene3D" id="3.40.309.10">
    <property type="entry name" value="Aldehyde Dehydrogenase, Chain A, domain 2"/>
    <property type="match status" value="1"/>
</dbReference>
<evidence type="ECO:0000256" key="3">
    <source>
        <dbReference type="PROSITE-ProRule" id="PRU10007"/>
    </source>
</evidence>
<evidence type="ECO:0000313" key="6">
    <source>
        <dbReference type="EMBL" id="KAK2964653.1"/>
    </source>
</evidence>
<dbReference type="PROSITE" id="PS00687">
    <property type="entry name" value="ALDEHYDE_DEHYDR_GLU"/>
    <property type="match status" value="1"/>
</dbReference>
<protein>
    <submittedName>
        <fullName evidence="6">Aldehyde dehydrogenase family 3 member A2</fullName>
        <ecNumber evidence="6">1.2.1.94</ecNumber>
    </submittedName>
</protein>
<evidence type="ECO:0000313" key="7">
    <source>
        <dbReference type="Proteomes" id="UP001281761"/>
    </source>
</evidence>
<dbReference type="PANTHER" id="PTHR43570">
    <property type="entry name" value="ALDEHYDE DEHYDROGENASE"/>
    <property type="match status" value="1"/>
</dbReference>
<dbReference type="EMBL" id="JARBJD010000002">
    <property type="protein sequence ID" value="KAK2964653.1"/>
    <property type="molecule type" value="Genomic_DNA"/>
</dbReference>
<dbReference type="Proteomes" id="UP001281761">
    <property type="component" value="Unassembled WGS sequence"/>
</dbReference>
<dbReference type="PANTHER" id="PTHR43570:SF16">
    <property type="entry name" value="ALDEHYDE DEHYDROGENASE TYPE III, ISOFORM Q"/>
    <property type="match status" value="1"/>
</dbReference>
<evidence type="ECO:0000256" key="2">
    <source>
        <dbReference type="ARBA" id="ARBA00023002"/>
    </source>
</evidence>
<dbReference type="CDD" id="cd07087">
    <property type="entry name" value="ALDH_F3-13-14_CALDH-like"/>
    <property type="match status" value="1"/>
</dbReference>
<dbReference type="InterPro" id="IPR015590">
    <property type="entry name" value="Aldehyde_DH_dom"/>
</dbReference>
<dbReference type="Gene3D" id="3.40.605.10">
    <property type="entry name" value="Aldehyde Dehydrogenase, Chain A, domain 1"/>
    <property type="match status" value="1"/>
</dbReference>
<feature type="domain" description="Aldehyde dehydrogenase" evidence="5">
    <location>
        <begin position="161"/>
        <end position="597"/>
    </location>
</feature>
<dbReference type="EC" id="1.2.1.94" evidence="6"/>
<dbReference type="GO" id="GO:0120553">
    <property type="term" value="F:farnesal dehydrogenase (NAD+) activity"/>
    <property type="evidence" value="ECO:0007669"/>
    <property type="project" value="UniProtKB-EC"/>
</dbReference>